<dbReference type="Gramene" id="OB11G22650.1">
    <property type="protein sequence ID" value="OB11G22650.1"/>
    <property type="gene ID" value="OB11G22650"/>
</dbReference>
<dbReference type="EnsemblPlants" id="OB11G22650.1">
    <property type="protein sequence ID" value="OB11G22650.1"/>
    <property type="gene ID" value="OB11G22650"/>
</dbReference>
<dbReference type="Gramene" id="OB05G30660.1">
    <property type="protein sequence ID" value="OB05G30660.1"/>
    <property type="gene ID" value="OB05G30660"/>
</dbReference>
<evidence type="ECO:0000313" key="3">
    <source>
        <dbReference type="Proteomes" id="UP000006038"/>
    </source>
</evidence>
<keyword evidence="1" id="KW-0472">Membrane</keyword>
<keyword evidence="1" id="KW-1133">Transmembrane helix</keyword>
<organism evidence="2">
    <name type="scientific">Oryza brachyantha</name>
    <name type="common">malo sina</name>
    <dbReference type="NCBI Taxonomy" id="4533"/>
    <lineage>
        <taxon>Eukaryota</taxon>
        <taxon>Viridiplantae</taxon>
        <taxon>Streptophyta</taxon>
        <taxon>Embryophyta</taxon>
        <taxon>Tracheophyta</taxon>
        <taxon>Spermatophyta</taxon>
        <taxon>Magnoliopsida</taxon>
        <taxon>Liliopsida</taxon>
        <taxon>Poales</taxon>
        <taxon>Poaceae</taxon>
        <taxon>BOP clade</taxon>
        <taxon>Oryzoideae</taxon>
        <taxon>Oryzeae</taxon>
        <taxon>Oryzinae</taxon>
        <taxon>Oryza</taxon>
    </lineage>
</organism>
<dbReference type="AlphaFoldDB" id="J3N8X9"/>
<keyword evidence="3" id="KW-1185">Reference proteome</keyword>
<dbReference type="HOGENOM" id="CLU_3160826_0_0_1"/>
<protein>
    <submittedName>
        <fullName evidence="2">Uncharacterized protein</fullName>
    </submittedName>
</protein>
<proteinExistence type="predicted"/>
<reference evidence="2" key="2">
    <citation type="submission" date="2013-04" db="UniProtKB">
        <authorList>
            <consortium name="EnsemblPlants"/>
        </authorList>
    </citation>
    <scope>IDENTIFICATION</scope>
</reference>
<accession>J3N8X9</accession>
<sequence>MQSIGQPSIPSLFVFILLSLHMNPNFHFSTGFLTLVQLSRYISFKKLM</sequence>
<evidence type="ECO:0000313" key="2">
    <source>
        <dbReference type="EnsemblPlants" id="OB11G22650.1"/>
    </source>
</evidence>
<dbReference type="EnsemblPlants" id="OB05G30660.1">
    <property type="protein sequence ID" value="OB05G30660.1"/>
    <property type="gene ID" value="OB05G30660"/>
</dbReference>
<dbReference type="Proteomes" id="UP000006038">
    <property type="component" value="Chromosome 5"/>
</dbReference>
<keyword evidence="1" id="KW-0812">Transmembrane</keyword>
<reference evidence="2" key="1">
    <citation type="journal article" date="2013" name="Nat. Commun.">
        <title>Whole-genome sequencing of Oryza brachyantha reveals mechanisms underlying Oryza genome evolution.</title>
        <authorList>
            <person name="Chen J."/>
            <person name="Huang Q."/>
            <person name="Gao D."/>
            <person name="Wang J."/>
            <person name="Lang Y."/>
            <person name="Liu T."/>
            <person name="Li B."/>
            <person name="Bai Z."/>
            <person name="Luis Goicoechea J."/>
            <person name="Liang C."/>
            <person name="Chen C."/>
            <person name="Zhang W."/>
            <person name="Sun S."/>
            <person name="Liao Y."/>
            <person name="Zhang X."/>
            <person name="Yang L."/>
            <person name="Song C."/>
            <person name="Wang M."/>
            <person name="Shi J."/>
            <person name="Liu G."/>
            <person name="Liu J."/>
            <person name="Zhou H."/>
            <person name="Zhou W."/>
            <person name="Yu Q."/>
            <person name="An N."/>
            <person name="Chen Y."/>
            <person name="Cai Q."/>
            <person name="Wang B."/>
            <person name="Liu B."/>
            <person name="Min J."/>
            <person name="Huang Y."/>
            <person name="Wu H."/>
            <person name="Li Z."/>
            <person name="Zhang Y."/>
            <person name="Yin Y."/>
            <person name="Song W."/>
            <person name="Jiang J."/>
            <person name="Jackson S.A."/>
            <person name="Wing R.A."/>
            <person name="Wang J."/>
            <person name="Chen M."/>
        </authorList>
    </citation>
    <scope>NUCLEOTIDE SEQUENCE [LARGE SCALE GENOMIC DNA]</scope>
    <source>
        <strain evidence="2">IRGC 101232</strain>
    </source>
</reference>
<dbReference type="Proteomes" id="UP000006038">
    <property type="component" value="Chromosome 11"/>
</dbReference>
<feature type="transmembrane region" description="Helical" evidence="1">
    <location>
        <begin position="12"/>
        <end position="38"/>
    </location>
</feature>
<name>J3N8X9_ORYBR</name>
<evidence type="ECO:0000256" key="1">
    <source>
        <dbReference type="SAM" id="Phobius"/>
    </source>
</evidence>